<keyword evidence="1" id="KW-1133">Transmembrane helix</keyword>
<organism evidence="2 3">
    <name type="scientific">Nephila pilipes</name>
    <name type="common">Giant wood spider</name>
    <name type="synonym">Nephila maculata</name>
    <dbReference type="NCBI Taxonomy" id="299642"/>
    <lineage>
        <taxon>Eukaryota</taxon>
        <taxon>Metazoa</taxon>
        <taxon>Ecdysozoa</taxon>
        <taxon>Arthropoda</taxon>
        <taxon>Chelicerata</taxon>
        <taxon>Arachnida</taxon>
        <taxon>Araneae</taxon>
        <taxon>Araneomorphae</taxon>
        <taxon>Entelegynae</taxon>
        <taxon>Araneoidea</taxon>
        <taxon>Nephilidae</taxon>
        <taxon>Nephila</taxon>
    </lineage>
</organism>
<dbReference type="Proteomes" id="UP000887013">
    <property type="component" value="Unassembled WGS sequence"/>
</dbReference>
<feature type="transmembrane region" description="Helical" evidence="1">
    <location>
        <begin position="91"/>
        <end position="110"/>
    </location>
</feature>
<gene>
    <name evidence="2" type="ORF">NPIL_26371</name>
</gene>
<proteinExistence type="predicted"/>
<evidence type="ECO:0000313" key="2">
    <source>
        <dbReference type="EMBL" id="GFS35382.1"/>
    </source>
</evidence>
<dbReference type="AlphaFoldDB" id="A0A8X6I8I3"/>
<keyword evidence="3" id="KW-1185">Reference proteome</keyword>
<dbReference type="EMBL" id="BMAW01042671">
    <property type="protein sequence ID" value="GFS35382.1"/>
    <property type="molecule type" value="Genomic_DNA"/>
</dbReference>
<keyword evidence="1" id="KW-0812">Transmembrane</keyword>
<evidence type="ECO:0000313" key="3">
    <source>
        <dbReference type="Proteomes" id="UP000887013"/>
    </source>
</evidence>
<reference evidence="2" key="1">
    <citation type="submission" date="2020-08" db="EMBL/GenBank/DDBJ databases">
        <title>Multicomponent nature underlies the extraordinary mechanical properties of spider dragline silk.</title>
        <authorList>
            <person name="Kono N."/>
            <person name="Nakamura H."/>
            <person name="Mori M."/>
            <person name="Yoshida Y."/>
            <person name="Ohtoshi R."/>
            <person name="Malay A.D."/>
            <person name="Moran D.A.P."/>
            <person name="Tomita M."/>
            <person name="Numata K."/>
            <person name="Arakawa K."/>
        </authorList>
    </citation>
    <scope>NUCLEOTIDE SEQUENCE</scope>
</reference>
<dbReference type="OrthoDB" id="5549358at2759"/>
<name>A0A8X6I8I3_NEPPI</name>
<evidence type="ECO:0000256" key="1">
    <source>
        <dbReference type="SAM" id="Phobius"/>
    </source>
</evidence>
<comment type="caution">
    <text evidence="2">The sequence shown here is derived from an EMBL/GenBank/DDBJ whole genome shotgun (WGS) entry which is preliminary data.</text>
</comment>
<accession>A0A8X6I8I3</accession>
<sequence>MTLVSPDVRAKNQTDHIAIRVYFKRSVCDIKLQREADVEIFRLGADADLLLMSILKLKLARSTHKRKQSISHPQALGLVYERYTQHSCLLFFWRNIIFFIFVGTGHLLLVEQIFNRL</sequence>
<protein>
    <submittedName>
        <fullName evidence="2">Uncharacterized protein</fullName>
    </submittedName>
</protein>
<keyword evidence="1" id="KW-0472">Membrane</keyword>